<name>A0A7C8FU69_9MICO</name>
<sequence length="166" mass="16398">MTAPSQPVADRHGAGRRAAGHRTIAALLAVSAGAGLAACAPTVSLQPAEDAASPACAAMSARLPGAVAGAGRRSTNAQATGAWGTPASAIITCGVSAPLVSSQTCITVGDVDWLVDDSSAPTYRFTSYGRDPAVQLVVDGDAVNGNTVLNDLADAVGAIPATRRCT</sequence>
<protein>
    <submittedName>
        <fullName evidence="1">DUF3515 family protein</fullName>
    </submittedName>
</protein>
<keyword evidence="2" id="KW-1185">Reference proteome</keyword>
<dbReference type="OrthoDB" id="4331648at2"/>
<comment type="caution">
    <text evidence="1">The sequence shown here is derived from an EMBL/GenBank/DDBJ whole genome shotgun (WGS) entry which is preliminary data.</text>
</comment>
<evidence type="ECO:0000313" key="2">
    <source>
        <dbReference type="Proteomes" id="UP000481339"/>
    </source>
</evidence>
<evidence type="ECO:0000313" key="1">
    <source>
        <dbReference type="EMBL" id="KAB1632335.1"/>
    </source>
</evidence>
<dbReference type="RefSeq" id="WP_158036113.1">
    <property type="nucleotide sequence ID" value="NZ_BAAAZV010000017.1"/>
</dbReference>
<dbReference type="InterPro" id="IPR021903">
    <property type="entry name" value="DUF3515"/>
</dbReference>
<proteinExistence type="predicted"/>
<accession>A0A7C8FU69</accession>
<reference evidence="1 2" key="1">
    <citation type="submission" date="2019-09" db="EMBL/GenBank/DDBJ databases">
        <title>Phylogeny of genus Pseudoclavibacter and closely related genus.</title>
        <authorList>
            <person name="Li Y."/>
        </authorList>
    </citation>
    <scope>NUCLEOTIDE SEQUENCE [LARGE SCALE GENOMIC DNA]</scope>
    <source>
        <strain evidence="1 2">JCM 16921</strain>
    </source>
</reference>
<gene>
    <name evidence="1" type="ORF">F8O02_04810</name>
</gene>
<dbReference type="EMBL" id="WBKA01000003">
    <property type="protein sequence ID" value="KAB1632335.1"/>
    <property type="molecule type" value="Genomic_DNA"/>
</dbReference>
<dbReference type="Pfam" id="PF12028">
    <property type="entry name" value="DUF3515"/>
    <property type="match status" value="1"/>
</dbReference>
<dbReference type="Proteomes" id="UP000481339">
    <property type="component" value="Unassembled WGS sequence"/>
</dbReference>
<organism evidence="1 2">
    <name type="scientific">Pseudoclavibacter caeni</name>
    <dbReference type="NCBI Taxonomy" id="908846"/>
    <lineage>
        <taxon>Bacteria</taxon>
        <taxon>Bacillati</taxon>
        <taxon>Actinomycetota</taxon>
        <taxon>Actinomycetes</taxon>
        <taxon>Micrococcales</taxon>
        <taxon>Microbacteriaceae</taxon>
        <taxon>Pseudoclavibacter</taxon>
    </lineage>
</organism>
<dbReference type="AlphaFoldDB" id="A0A7C8FU69"/>